<dbReference type="Pfam" id="PF05175">
    <property type="entry name" value="MTS"/>
    <property type="match status" value="1"/>
</dbReference>
<keyword evidence="1 5" id="KW-0489">Methyltransferase</keyword>
<evidence type="ECO:0000259" key="6">
    <source>
        <dbReference type="Pfam" id="PF05175"/>
    </source>
</evidence>
<comment type="caution">
    <text evidence="8">The sequence shown here is derived from an EMBL/GenBank/DDBJ whole genome shotgun (WGS) entry which is preliminary data.</text>
</comment>
<evidence type="ECO:0000256" key="4">
    <source>
        <dbReference type="ARBA" id="ARBA00048391"/>
    </source>
</evidence>
<feature type="domain" description="Methyltransferase small" evidence="6">
    <location>
        <begin position="108"/>
        <end position="193"/>
    </location>
</feature>
<comment type="function">
    <text evidence="5">Methylates the class 1 translation termination release factors RF1/PrfA and RF2/PrfB on the glutamine residue of the universally conserved GGQ motif.</text>
</comment>
<dbReference type="PANTHER" id="PTHR18895:SF74">
    <property type="entry name" value="MTRF1L RELEASE FACTOR GLUTAMINE METHYLTRANSFERASE"/>
    <property type="match status" value="1"/>
</dbReference>
<organism evidence="8 9">
    <name type="scientific">Vreelandella malpeensis</name>
    <dbReference type="NCBI Taxonomy" id="1172368"/>
    <lineage>
        <taxon>Bacteria</taxon>
        <taxon>Pseudomonadati</taxon>
        <taxon>Pseudomonadota</taxon>
        <taxon>Gammaproteobacteria</taxon>
        <taxon>Oceanospirillales</taxon>
        <taxon>Halomonadaceae</taxon>
        <taxon>Vreelandella</taxon>
    </lineage>
</organism>
<reference evidence="8 9" key="1">
    <citation type="journal article" date="2021" name="Sci. Rep.">
        <title>Genome analysis of a halophilic bacterium Halomonas malpeensis YU-PRIM-29(T) reveals its exopolysaccharide and pigment producing capabilities.</title>
        <authorList>
            <person name="Athmika"/>
            <person name="Ghate S.D."/>
            <person name="Arun A.B."/>
            <person name="Rao S.S."/>
            <person name="Kumar S.T.A."/>
            <person name="Kandiyil M.K."/>
            <person name="Saptami K."/>
            <person name="Rekha P.D."/>
        </authorList>
    </citation>
    <scope>NUCLEOTIDE SEQUENCE [LARGE SCALE GENOMIC DNA]</scope>
    <source>
        <strain evidence="9">prim 29</strain>
    </source>
</reference>
<evidence type="ECO:0000256" key="5">
    <source>
        <dbReference type="HAMAP-Rule" id="MF_02126"/>
    </source>
</evidence>
<dbReference type="InterPro" id="IPR019874">
    <property type="entry name" value="RF_methyltr_PrmC"/>
</dbReference>
<feature type="binding site" evidence="5">
    <location>
        <begin position="186"/>
        <end position="189"/>
    </location>
    <ligand>
        <name>substrate</name>
    </ligand>
</feature>
<evidence type="ECO:0000313" key="9">
    <source>
        <dbReference type="Proteomes" id="UP001319882"/>
    </source>
</evidence>
<keyword evidence="3 5" id="KW-0949">S-adenosyl-L-methionine</keyword>
<dbReference type="PANTHER" id="PTHR18895">
    <property type="entry name" value="HEMK METHYLTRANSFERASE"/>
    <property type="match status" value="1"/>
</dbReference>
<comment type="similarity">
    <text evidence="5">Belongs to the protein N5-glutamine methyltransferase family. PrmC subfamily.</text>
</comment>
<evidence type="ECO:0000259" key="7">
    <source>
        <dbReference type="Pfam" id="PF17827"/>
    </source>
</evidence>
<comment type="catalytic activity">
    <reaction evidence="4 5">
        <text>L-glutaminyl-[peptide chain release factor] + S-adenosyl-L-methionine = N(5)-methyl-L-glutaminyl-[peptide chain release factor] + S-adenosyl-L-homocysteine + H(+)</text>
        <dbReference type="Rhea" id="RHEA:42896"/>
        <dbReference type="Rhea" id="RHEA-COMP:10271"/>
        <dbReference type="Rhea" id="RHEA-COMP:10272"/>
        <dbReference type="ChEBI" id="CHEBI:15378"/>
        <dbReference type="ChEBI" id="CHEBI:30011"/>
        <dbReference type="ChEBI" id="CHEBI:57856"/>
        <dbReference type="ChEBI" id="CHEBI:59789"/>
        <dbReference type="ChEBI" id="CHEBI:61891"/>
        <dbReference type="EC" id="2.1.1.297"/>
    </reaction>
</comment>
<evidence type="ECO:0000256" key="2">
    <source>
        <dbReference type="ARBA" id="ARBA00022679"/>
    </source>
</evidence>
<sequence>MSVDALLKAATRRLIEAGSPTPRLDAEVLMGHVLGRDRTWLYTWGDAPCPPFEHARFDALIAARAQGEPVAYLTGEREFWGLPLATSRHTLIPRPDTETLVEAALARAPASAGRLLDLGTGTGAIALAFASERPGWQVTGLDLRDEAVALAGANAAHLRITNATFLQSDWFAALDAEARFELIVSNPPYISEDDPHLARGDVRFEPRSALVAAGDGMADLVHLIEGARPHLCAQGFLLLEHGHTQAESVRAALDRAGYINVESLIDLQGHERVTLGQARG</sequence>
<dbReference type="Gene3D" id="3.40.50.150">
    <property type="entry name" value="Vaccinia Virus protein VP39"/>
    <property type="match status" value="1"/>
</dbReference>
<name>A0ABS8DRA7_9GAMM</name>
<dbReference type="InterPro" id="IPR004556">
    <property type="entry name" value="HemK-like"/>
</dbReference>
<evidence type="ECO:0000313" key="8">
    <source>
        <dbReference type="EMBL" id="MCB8888630.1"/>
    </source>
</evidence>
<dbReference type="InterPro" id="IPR029063">
    <property type="entry name" value="SAM-dependent_MTases_sf"/>
</dbReference>
<dbReference type="RefSeq" id="WP_227389300.1">
    <property type="nucleotide sequence ID" value="NZ_JBHSCJ010000010.1"/>
</dbReference>
<dbReference type="Proteomes" id="UP001319882">
    <property type="component" value="Unassembled WGS sequence"/>
</dbReference>
<feature type="binding site" evidence="5">
    <location>
        <position position="142"/>
    </location>
    <ligand>
        <name>S-adenosyl-L-methionine</name>
        <dbReference type="ChEBI" id="CHEBI:59789"/>
    </ligand>
</feature>
<dbReference type="InterPro" id="IPR040758">
    <property type="entry name" value="PrmC_N"/>
</dbReference>
<evidence type="ECO:0000256" key="3">
    <source>
        <dbReference type="ARBA" id="ARBA00022691"/>
    </source>
</evidence>
<dbReference type="HAMAP" id="MF_02126">
    <property type="entry name" value="RF_methyltr_PrmC"/>
    <property type="match status" value="1"/>
</dbReference>
<dbReference type="NCBIfam" id="TIGR03534">
    <property type="entry name" value="RF_mod_PrmC"/>
    <property type="match status" value="1"/>
</dbReference>
<dbReference type="Gene3D" id="1.10.8.10">
    <property type="entry name" value="DNA helicase RuvA subunit, C-terminal domain"/>
    <property type="match status" value="1"/>
</dbReference>
<dbReference type="Pfam" id="PF17827">
    <property type="entry name" value="PrmC_N"/>
    <property type="match status" value="1"/>
</dbReference>
<dbReference type="EC" id="2.1.1.297" evidence="5"/>
<dbReference type="CDD" id="cd02440">
    <property type="entry name" value="AdoMet_MTases"/>
    <property type="match status" value="1"/>
</dbReference>
<dbReference type="InterPro" id="IPR002052">
    <property type="entry name" value="DNA_methylase_N6_adenine_CS"/>
</dbReference>
<evidence type="ECO:0000256" key="1">
    <source>
        <dbReference type="ARBA" id="ARBA00022603"/>
    </source>
</evidence>
<dbReference type="SUPFAM" id="SSF53335">
    <property type="entry name" value="S-adenosyl-L-methionine-dependent methyltransferases"/>
    <property type="match status" value="1"/>
</dbReference>
<feature type="binding site" evidence="5">
    <location>
        <position position="170"/>
    </location>
    <ligand>
        <name>S-adenosyl-L-methionine</name>
        <dbReference type="ChEBI" id="CHEBI:59789"/>
    </ligand>
</feature>
<proteinExistence type="inferred from homology"/>
<dbReference type="EMBL" id="WHVL01000002">
    <property type="protein sequence ID" value="MCB8888630.1"/>
    <property type="molecule type" value="Genomic_DNA"/>
</dbReference>
<dbReference type="InterPro" id="IPR007848">
    <property type="entry name" value="Small_mtfrase_dom"/>
</dbReference>
<keyword evidence="9" id="KW-1185">Reference proteome</keyword>
<feature type="binding site" evidence="5">
    <location>
        <begin position="119"/>
        <end position="123"/>
    </location>
    <ligand>
        <name>S-adenosyl-L-methionine</name>
        <dbReference type="ChEBI" id="CHEBI:59789"/>
    </ligand>
</feature>
<dbReference type="InterPro" id="IPR050320">
    <property type="entry name" value="N5-glutamine_MTase"/>
</dbReference>
<protein>
    <recommendedName>
        <fullName evidence="5">Release factor glutamine methyltransferase</fullName>
        <shortName evidence="5">RF MTase</shortName>
        <ecNumber evidence="5">2.1.1.297</ecNumber>
    </recommendedName>
    <alternativeName>
        <fullName evidence="5">N5-glutamine methyltransferase PrmC</fullName>
    </alternativeName>
    <alternativeName>
        <fullName evidence="5">Protein-(glutamine-N5) MTase PrmC</fullName>
    </alternativeName>
    <alternativeName>
        <fullName evidence="5">Protein-glutamine N-methyltransferase PrmC</fullName>
    </alternativeName>
</protein>
<dbReference type="NCBIfam" id="TIGR00536">
    <property type="entry name" value="hemK_fam"/>
    <property type="match status" value="1"/>
</dbReference>
<dbReference type="GO" id="GO:0102559">
    <property type="term" value="F:peptide chain release factor N(5)-glutamine methyltransferase activity"/>
    <property type="evidence" value="ECO:0007669"/>
    <property type="project" value="UniProtKB-EC"/>
</dbReference>
<dbReference type="GO" id="GO:0032259">
    <property type="term" value="P:methylation"/>
    <property type="evidence" value="ECO:0007669"/>
    <property type="project" value="UniProtKB-KW"/>
</dbReference>
<feature type="domain" description="Release factor glutamine methyltransferase N-terminal" evidence="7">
    <location>
        <begin position="6"/>
        <end position="75"/>
    </location>
</feature>
<feature type="binding site" evidence="5">
    <location>
        <position position="186"/>
    </location>
    <ligand>
        <name>S-adenosyl-L-methionine</name>
        <dbReference type="ChEBI" id="CHEBI:59789"/>
    </ligand>
</feature>
<gene>
    <name evidence="5 8" type="primary">prmC</name>
    <name evidence="8" type="ORF">GEV37_05770</name>
</gene>
<keyword evidence="2 5" id="KW-0808">Transferase</keyword>
<dbReference type="PROSITE" id="PS00092">
    <property type="entry name" value="N6_MTASE"/>
    <property type="match status" value="1"/>
</dbReference>
<accession>A0ABS8DRA7</accession>